<feature type="transmembrane region" description="Helical" evidence="1">
    <location>
        <begin position="41"/>
        <end position="64"/>
    </location>
</feature>
<dbReference type="Proteomes" id="UP001165367">
    <property type="component" value="Unassembled WGS sequence"/>
</dbReference>
<organism evidence="2 3">
    <name type="scientific">Terrimonas ginsenosidimutans</name>
    <dbReference type="NCBI Taxonomy" id="2908004"/>
    <lineage>
        <taxon>Bacteria</taxon>
        <taxon>Pseudomonadati</taxon>
        <taxon>Bacteroidota</taxon>
        <taxon>Chitinophagia</taxon>
        <taxon>Chitinophagales</taxon>
        <taxon>Chitinophagaceae</taxon>
        <taxon>Terrimonas</taxon>
    </lineage>
</organism>
<evidence type="ECO:0000313" key="3">
    <source>
        <dbReference type="Proteomes" id="UP001165367"/>
    </source>
</evidence>
<keyword evidence="1" id="KW-0812">Transmembrane</keyword>
<gene>
    <name evidence="2" type="ORF">LZZ85_14835</name>
</gene>
<protein>
    <recommendedName>
        <fullName evidence="4">Peptidase M23</fullName>
    </recommendedName>
</protein>
<dbReference type="EMBL" id="JAKLTR010000009">
    <property type="protein sequence ID" value="MCG2615574.1"/>
    <property type="molecule type" value="Genomic_DNA"/>
</dbReference>
<proteinExistence type="predicted"/>
<evidence type="ECO:0000313" key="2">
    <source>
        <dbReference type="EMBL" id="MCG2615574.1"/>
    </source>
</evidence>
<evidence type="ECO:0000256" key="1">
    <source>
        <dbReference type="SAM" id="Phobius"/>
    </source>
</evidence>
<dbReference type="RefSeq" id="WP_237873474.1">
    <property type="nucleotide sequence ID" value="NZ_JAKLTR010000009.1"/>
</dbReference>
<keyword evidence="3" id="KW-1185">Reference proteome</keyword>
<reference evidence="2" key="1">
    <citation type="submission" date="2022-01" db="EMBL/GenBank/DDBJ databases">
        <authorList>
            <person name="Jo J.-H."/>
            <person name="Im W.-T."/>
        </authorList>
    </citation>
    <scope>NUCLEOTIDE SEQUENCE</scope>
    <source>
        <strain evidence="2">NA20</strain>
    </source>
</reference>
<keyword evidence="1" id="KW-0472">Membrane</keyword>
<sequence>MAKLDAGGTESTLQRLRNRYRLVVMNDDTYEEVVTFKLSRLSVYIGLSTIFVVLVGLTVALIVFTPLKYYIPGYDDLKVGREYRQMKYRVDSLEKAVNYQAKYNENLRKVLKGDASVILDTTQLQVPKDELSDD</sequence>
<name>A0ABS9KTC1_9BACT</name>
<accession>A0ABS9KTC1</accession>
<comment type="caution">
    <text evidence="2">The sequence shown here is derived from an EMBL/GenBank/DDBJ whole genome shotgun (WGS) entry which is preliminary data.</text>
</comment>
<evidence type="ECO:0008006" key="4">
    <source>
        <dbReference type="Google" id="ProtNLM"/>
    </source>
</evidence>
<keyword evidence="1" id="KW-1133">Transmembrane helix</keyword>